<keyword evidence="3" id="KW-1185">Reference proteome</keyword>
<evidence type="ECO:0000313" key="3">
    <source>
        <dbReference type="Proteomes" id="UP000322214"/>
    </source>
</evidence>
<dbReference type="Proteomes" id="UP000322214">
    <property type="component" value="Chromosome"/>
</dbReference>
<dbReference type="STRING" id="980251.GCA_001642875_02002"/>
<feature type="region of interest" description="Disordered" evidence="1">
    <location>
        <begin position="36"/>
        <end position="73"/>
    </location>
</feature>
<dbReference type="RefSeq" id="WP_084416726.1">
    <property type="nucleotide sequence ID" value="NZ_CP042912.1"/>
</dbReference>
<evidence type="ECO:0000313" key="2">
    <source>
        <dbReference type="EMBL" id="QEG21086.1"/>
    </source>
</evidence>
<proteinExistence type="predicted"/>
<feature type="compositionally biased region" description="Polar residues" evidence="1">
    <location>
        <begin position="39"/>
        <end position="53"/>
    </location>
</feature>
<gene>
    <name evidence="2" type="ORF">MFFC18_09380</name>
</gene>
<dbReference type="EMBL" id="CP042912">
    <property type="protein sequence ID" value="QEG21086.1"/>
    <property type="molecule type" value="Genomic_DNA"/>
</dbReference>
<sequence>MAAPAMQYGVPVEGTVVTTESLPVDGAIVSGETILETGETVQSSPSDAGTVTSDVVEPPAAAESTDVAPEEDN</sequence>
<dbReference type="AlphaFoldDB" id="A0A5B9P8X8"/>
<reference evidence="2 3" key="1">
    <citation type="submission" date="2019-08" db="EMBL/GenBank/DDBJ databases">
        <title>Deep-cultivation of Planctomycetes and their phenomic and genomic characterization uncovers novel biology.</title>
        <authorList>
            <person name="Wiegand S."/>
            <person name="Jogler M."/>
            <person name="Boedeker C."/>
            <person name="Pinto D."/>
            <person name="Vollmers J."/>
            <person name="Rivas-Marin E."/>
            <person name="Kohn T."/>
            <person name="Peeters S.H."/>
            <person name="Heuer A."/>
            <person name="Rast P."/>
            <person name="Oberbeckmann S."/>
            <person name="Bunk B."/>
            <person name="Jeske O."/>
            <person name="Meyerdierks A."/>
            <person name="Storesund J.E."/>
            <person name="Kallscheuer N."/>
            <person name="Luecker S."/>
            <person name="Lage O.M."/>
            <person name="Pohl T."/>
            <person name="Merkel B.J."/>
            <person name="Hornburger P."/>
            <person name="Mueller R.-W."/>
            <person name="Bruemmer F."/>
            <person name="Labrenz M."/>
            <person name="Spormann A.M."/>
            <person name="Op den Camp H."/>
            <person name="Overmann J."/>
            <person name="Amann R."/>
            <person name="Jetten M.S.M."/>
            <person name="Mascher T."/>
            <person name="Medema M.H."/>
            <person name="Devos D.P."/>
            <person name="Kaster A.-K."/>
            <person name="Ovreas L."/>
            <person name="Rohde M."/>
            <person name="Galperin M.Y."/>
            <person name="Jogler C."/>
        </authorList>
    </citation>
    <scope>NUCLEOTIDE SEQUENCE [LARGE SCALE GENOMIC DNA]</scope>
    <source>
        <strain evidence="2 3">FC18</strain>
    </source>
</reference>
<evidence type="ECO:0000256" key="1">
    <source>
        <dbReference type="SAM" id="MobiDB-lite"/>
    </source>
</evidence>
<protein>
    <submittedName>
        <fullName evidence="2">Uncharacterized protein</fullName>
    </submittedName>
</protein>
<accession>A0A5B9P8X8</accession>
<dbReference type="KEGG" id="mff:MFFC18_09380"/>
<organism evidence="2 3">
    <name type="scientific">Mariniblastus fucicola</name>
    <dbReference type="NCBI Taxonomy" id="980251"/>
    <lineage>
        <taxon>Bacteria</taxon>
        <taxon>Pseudomonadati</taxon>
        <taxon>Planctomycetota</taxon>
        <taxon>Planctomycetia</taxon>
        <taxon>Pirellulales</taxon>
        <taxon>Pirellulaceae</taxon>
        <taxon>Mariniblastus</taxon>
    </lineage>
</organism>
<name>A0A5B9P8X8_9BACT</name>